<proteinExistence type="predicted"/>
<evidence type="ECO:0000256" key="2">
    <source>
        <dbReference type="ARBA" id="ARBA00022723"/>
    </source>
</evidence>
<evidence type="ECO:0000256" key="4">
    <source>
        <dbReference type="ARBA" id="ARBA00022771"/>
    </source>
</evidence>
<feature type="domain" description="C2H2-type" evidence="9">
    <location>
        <begin position="309"/>
        <end position="332"/>
    </location>
</feature>
<comment type="caution">
    <text evidence="10">The sequence shown here is derived from an EMBL/GenBank/DDBJ whole genome shotgun (WGS) entry which is preliminary data.</text>
</comment>
<keyword evidence="4 7" id="KW-0863">Zinc-finger</keyword>
<dbReference type="InterPro" id="IPR013087">
    <property type="entry name" value="Znf_C2H2_type"/>
</dbReference>
<name>A0A2J7R1K6_9NEOP</name>
<feature type="region of interest" description="Disordered" evidence="8">
    <location>
        <begin position="247"/>
        <end position="267"/>
    </location>
</feature>
<comment type="subcellular location">
    <subcellularLocation>
        <location evidence="1">Nucleus</location>
    </subcellularLocation>
</comment>
<dbReference type="EMBL" id="NEVH01008206">
    <property type="protein sequence ID" value="PNF34716.1"/>
    <property type="molecule type" value="Genomic_DNA"/>
</dbReference>
<evidence type="ECO:0000256" key="8">
    <source>
        <dbReference type="SAM" id="MobiDB-lite"/>
    </source>
</evidence>
<feature type="region of interest" description="Disordered" evidence="8">
    <location>
        <begin position="93"/>
        <end position="132"/>
    </location>
</feature>
<dbReference type="GO" id="GO:0005634">
    <property type="term" value="C:nucleus"/>
    <property type="evidence" value="ECO:0007669"/>
    <property type="project" value="UniProtKB-SubCell"/>
</dbReference>
<evidence type="ECO:0000313" key="11">
    <source>
        <dbReference type="Proteomes" id="UP000235965"/>
    </source>
</evidence>
<evidence type="ECO:0000256" key="7">
    <source>
        <dbReference type="PROSITE-ProRule" id="PRU00042"/>
    </source>
</evidence>
<dbReference type="PANTHER" id="PTHR24394:SF29">
    <property type="entry name" value="MYONEURIN"/>
    <property type="match status" value="1"/>
</dbReference>
<protein>
    <recommendedName>
        <fullName evidence="9">C2H2-type domain-containing protein</fullName>
    </recommendedName>
</protein>
<dbReference type="Pfam" id="PF12874">
    <property type="entry name" value="zf-met"/>
    <property type="match status" value="1"/>
</dbReference>
<accession>A0A2J7R1K6</accession>
<feature type="compositionally biased region" description="Basic and acidic residues" evidence="8">
    <location>
        <begin position="108"/>
        <end position="119"/>
    </location>
</feature>
<dbReference type="GO" id="GO:0008270">
    <property type="term" value="F:zinc ion binding"/>
    <property type="evidence" value="ECO:0007669"/>
    <property type="project" value="UniProtKB-KW"/>
</dbReference>
<evidence type="ECO:0000313" key="10">
    <source>
        <dbReference type="EMBL" id="PNF34716.1"/>
    </source>
</evidence>
<reference evidence="10 11" key="1">
    <citation type="submission" date="2017-12" db="EMBL/GenBank/DDBJ databases">
        <title>Hemimetabolous genomes reveal molecular basis of termite eusociality.</title>
        <authorList>
            <person name="Harrison M.C."/>
            <person name="Jongepier E."/>
            <person name="Robertson H.M."/>
            <person name="Arning N."/>
            <person name="Bitard-Feildel T."/>
            <person name="Chao H."/>
            <person name="Childers C.P."/>
            <person name="Dinh H."/>
            <person name="Doddapaneni H."/>
            <person name="Dugan S."/>
            <person name="Gowin J."/>
            <person name="Greiner C."/>
            <person name="Han Y."/>
            <person name="Hu H."/>
            <person name="Hughes D.S.T."/>
            <person name="Huylmans A.-K."/>
            <person name="Kemena C."/>
            <person name="Kremer L.P.M."/>
            <person name="Lee S.L."/>
            <person name="Lopez-Ezquerra A."/>
            <person name="Mallet L."/>
            <person name="Monroy-Kuhn J.M."/>
            <person name="Moser A."/>
            <person name="Murali S.C."/>
            <person name="Muzny D.M."/>
            <person name="Otani S."/>
            <person name="Piulachs M.-D."/>
            <person name="Poelchau M."/>
            <person name="Qu J."/>
            <person name="Schaub F."/>
            <person name="Wada-Katsumata A."/>
            <person name="Worley K.C."/>
            <person name="Xie Q."/>
            <person name="Ylla G."/>
            <person name="Poulsen M."/>
            <person name="Gibbs R.A."/>
            <person name="Schal C."/>
            <person name="Richards S."/>
            <person name="Belles X."/>
            <person name="Korb J."/>
            <person name="Bornberg-Bauer E."/>
        </authorList>
    </citation>
    <scope>NUCLEOTIDE SEQUENCE [LARGE SCALE GENOMIC DNA]</scope>
    <source>
        <tissue evidence="10">Whole body</tissue>
    </source>
</reference>
<keyword evidence="3" id="KW-0677">Repeat</keyword>
<evidence type="ECO:0000256" key="3">
    <source>
        <dbReference type="ARBA" id="ARBA00022737"/>
    </source>
</evidence>
<keyword evidence="6" id="KW-0539">Nucleus</keyword>
<dbReference type="GO" id="GO:0000981">
    <property type="term" value="F:DNA-binding transcription factor activity, RNA polymerase II-specific"/>
    <property type="evidence" value="ECO:0007669"/>
    <property type="project" value="TreeGrafter"/>
</dbReference>
<dbReference type="PROSITE" id="PS00028">
    <property type="entry name" value="ZINC_FINGER_C2H2_1"/>
    <property type="match status" value="1"/>
</dbReference>
<evidence type="ECO:0000256" key="6">
    <source>
        <dbReference type="ARBA" id="ARBA00023242"/>
    </source>
</evidence>
<dbReference type="Pfam" id="PF13912">
    <property type="entry name" value="zf-C2H2_6"/>
    <property type="match status" value="1"/>
</dbReference>
<dbReference type="Gene3D" id="3.30.160.60">
    <property type="entry name" value="Classic Zinc Finger"/>
    <property type="match status" value="2"/>
</dbReference>
<dbReference type="SUPFAM" id="SSF57667">
    <property type="entry name" value="beta-beta-alpha zinc fingers"/>
    <property type="match status" value="2"/>
</dbReference>
<keyword evidence="5" id="KW-0862">Zinc</keyword>
<keyword evidence="2" id="KW-0479">Metal-binding</keyword>
<feature type="domain" description="C2H2-type" evidence="9">
    <location>
        <begin position="377"/>
        <end position="395"/>
    </location>
</feature>
<dbReference type="Proteomes" id="UP000235965">
    <property type="component" value="Unassembled WGS sequence"/>
</dbReference>
<evidence type="ECO:0000256" key="5">
    <source>
        <dbReference type="ARBA" id="ARBA00022833"/>
    </source>
</evidence>
<organism evidence="10 11">
    <name type="scientific">Cryptotermes secundus</name>
    <dbReference type="NCBI Taxonomy" id="105785"/>
    <lineage>
        <taxon>Eukaryota</taxon>
        <taxon>Metazoa</taxon>
        <taxon>Ecdysozoa</taxon>
        <taxon>Arthropoda</taxon>
        <taxon>Hexapoda</taxon>
        <taxon>Insecta</taxon>
        <taxon>Pterygota</taxon>
        <taxon>Neoptera</taxon>
        <taxon>Polyneoptera</taxon>
        <taxon>Dictyoptera</taxon>
        <taxon>Blattodea</taxon>
        <taxon>Blattoidea</taxon>
        <taxon>Termitoidae</taxon>
        <taxon>Kalotermitidae</taxon>
        <taxon>Cryptotermitinae</taxon>
        <taxon>Cryptotermes</taxon>
    </lineage>
</organism>
<dbReference type="PROSITE" id="PS50157">
    <property type="entry name" value="ZINC_FINGER_C2H2_2"/>
    <property type="match status" value="2"/>
</dbReference>
<feature type="region of interest" description="Disordered" evidence="8">
    <location>
        <begin position="163"/>
        <end position="184"/>
    </location>
</feature>
<feature type="compositionally biased region" description="Polar residues" evidence="8">
    <location>
        <begin position="250"/>
        <end position="265"/>
    </location>
</feature>
<dbReference type="OrthoDB" id="6077919at2759"/>
<keyword evidence="11" id="KW-1185">Reference proteome</keyword>
<dbReference type="PANTHER" id="PTHR24394">
    <property type="entry name" value="ZINC FINGER PROTEIN"/>
    <property type="match status" value="1"/>
</dbReference>
<dbReference type="InterPro" id="IPR036236">
    <property type="entry name" value="Znf_C2H2_sf"/>
</dbReference>
<gene>
    <name evidence="10" type="ORF">B7P43_G05489</name>
</gene>
<dbReference type="AlphaFoldDB" id="A0A2J7R1K6"/>
<evidence type="ECO:0000259" key="9">
    <source>
        <dbReference type="PROSITE" id="PS50157"/>
    </source>
</evidence>
<dbReference type="Pfam" id="PF00096">
    <property type="entry name" value="zf-C2H2"/>
    <property type="match status" value="1"/>
</dbReference>
<dbReference type="SMART" id="SM00355">
    <property type="entry name" value="ZnF_C2H2"/>
    <property type="match status" value="4"/>
</dbReference>
<evidence type="ECO:0000256" key="1">
    <source>
        <dbReference type="ARBA" id="ARBA00004123"/>
    </source>
</evidence>
<sequence length="427" mass="47497">MPQDSISEMLSAVMNCHILDLITDHRVARVLDMLQCLATRTPRIVLGRVEETFPSLRHNVSIELNTDRNRQTLPSETVTSDDTVMVIEDTDHHAEAGGGESGGLSQDDANHITEGRRGGGEGGGGGGREGEMNTFLHEDTYYHTEGQGGGRGEEEGETVLQDADHITDGGGGGGGGGEEEEEAESDIIPLEDTNCDAGGIAEEGCETAVQKNTDHFSEEERKSDGHQQMDRDYVNEGEDAEKIDVLPHCNDSQSNEPATRSSDSTGKAKGRGVLYVCNICNVQYKYERALRTHKLQLHHILINVDKLYYYCKICKKPFASEYNLKRHQITKHVPVAGDSRHQYECEICKMSLASEYNLQRHKITKHIPVYGDSRQQYECKICKQSFVLDSTLKRHTCAQNFPVMAMVLNVRNHCSYVFVSDRYPSSV</sequence>